<feature type="transmembrane region" description="Helical" evidence="2">
    <location>
        <begin position="188"/>
        <end position="208"/>
    </location>
</feature>
<feature type="compositionally biased region" description="Low complexity" evidence="1">
    <location>
        <begin position="49"/>
        <end position="62"/>
    </location>
</feature>
<feature type="transmembrane region" description="Helical" evidence="2">
    <location>
        <begin position="281"/>
        <end position="311"/>
    </location>
</feature>
<feature type="transmembrane region" description="Helical" evidence="2">
    <location>
        <begin position="104"/>
        <end position="127"/>
    </location>
</feature>
<name>A0ABM1NP36_DROAR</name>
<organism evidence="3 4">
    <name type="scientific">Drosophila arizonae</name>
    <name type="common">Fruit fly</name>
    <dbReference type="NCBI Taxonomy" id="7263"/>
    <lineage>
        <taxon>Eukaryota</taxon>
        <taxon>Metazoa</taxon>
        <taxon>Ecdysozoa</taxon>
        <taxon>Arthropoda</taxon>
        <taxon>Hexapoda</taxon>
        <taxon>Insecta</taxon>
        <taxon>Pterygota</taxon>
        <taxon>Neoptera</taxon>
        <taxon>Endopterygota</taxon>
        <taxon>Diptera</taxon>
        <taxon>Brachycera</taxon>
        <taxon>Muscomorpha</taxon>
        <taxon>Ephydroidea</taxon>
        <taxon>Drosophilidae</taxon>
        <taxon>Drosophila</taxon>
    </lineage>
</organism>
<gene>
    <name evidence="4" type="primary">LOC108609512</name>
</gene>
<reference evidence="3" key="1">
    <citation type="journal article" date="1997" name="Nucleic Acids Res.">
        <title>tRNAscan-SE: a program for improved detection of transfer RNA genes in genomic sequence.</title>
        <authorList>
            <person name="Lowe T.M."/>
            <person name="Eddy S.R."/>
        </authorList>
    </citation>
    <scope>NUCLEOTIDE SEQUENCE [LARGE SCALE GENOMIC DNA]</scope>
</reference>
<reference evidence="3" key="2">
    <citation type="journal article" date="2016" name="G3 (Bethesda)">
        <title>Genome Evolution in Three Species of Cactophilic Drosophila.</title>
        <authorList>
            <person name="Sanchez-Flores A."/>
            <person name="Penazola F."/>
            <person name="Carpinteyro-Ponce J."/>
            <person name="Nazario-Yepiz N."/>
            <person name="Abreu-Goodger C."/>
            <person name="Machado C.A."/>
            <person name="Markow T.A."/>
        </authorList>
    </citation>
    <scope>NUCLEOTIDE SEQUENCE [LARGE SCALE GENOMIC DNA]</scope>
</reference>
<accession>A0ABM1NP36</accession>
<dbReference type="GeneID" id="108609512"/>
<keyword evidence="2" id="KW-1133">Transmembrane helix</keyword>
<feature type="transmembrane region" description="Helical" evidence="2">
    <location>
        <begin position="220"/>
        <end position="242"/>
    </location>
</feature>
<feature type="region of interest" description="Disordered" evidence="1">
    <location>
        <begin position="1"/>
        <end position="25"/>
    </location>
</feature>
<keyword evidence="2" id="KW-0472">Membrane</keyword>
<evidence type="ECO:0000256" key="2">
    <source>
        <dbReference type="SAM" id="Phobius"/>
    </source>
</evidence>
<feature type="compositionally biased region" description="Polar residues" evidence="1">
    <location>
        <begin position="1"/>
        <end position="12"/>
    </location>
</feature>
<sequence>MPPTHRQTIQGSQRAEQMRQLEQLQRQQQQQEQQQRIQVLQRQLQQLQQQQSPQQQQQQQQNQPPPPPQIVFARGYPPDNARGEGNRIIVIIPEELYQRFIRFVYLWALFFILIYCTTCLVISTLQINLRAEVPVPFYVWLILGFVLMIILQCCPKTQRIYPLNWILVILIVLTITLTSAYAMDLYDWKVLLTGMAISFVLVALFHVMGALCPQTWLPGGLLTGCLTLFMIVAIIVLLFLMIFLRDPVYCLVFFVLLLAVTLLGMPYHAQFIHGRLQAIPLFTMGTCALSVFIDFIICALCISIFYLYYIYATTGVWFRMWLST</sequence>
<feature type="region of interest" description="Disordered" evidence="1">
    <location>
        <begin position="49"/>
        <end position="76"/>
    </location>
</feature>
<dbReference type="RefSeq" id="XP_017856722.1">
    <property type="nucleotide sequence ID" value="XM_018001233.1"/>
</dbReference>
<feature type="transmembrane region" description="Helical" evidence="2">
    <location>
        <begin position="133"/>
        <end position="151"/>
    </location>
</feature>
<keyword evidence="2" id="KW-0812">Transmembrane</keyword>
<evidence type="ECO:0000313" key="3">
    <source>
        <dbReference type="Proteomes" id="UP000694904"/>
    </source>
</evidence>
<evidence type="ECO:0000256" key="1">
    <source>
        <dbReference type="SAM" id="MobiDB-lite"/>
    </source>
</evidence>
<feature type="transmembrane region" description="Helical" evidence="2">
    <location>
        <begin position="248"/>
        <end position="269"/>
    </location>
</feature>
<feature type="transmembrane region" description="Helical" evidence="2">
    <location>
        <begin position="163"/>
        <end position="182"/>
    </location>
</feature>
<dbReference type="Proteomes" id="UP000694904">
    <property type="component" value="Chromosome 3"/>
</dbReference>
<evidence type="ECO:0000313" key="4">
    <source>
        <dbReference type="RefSeq" id="XP_017856722.1"/>
    </source>
</evidence>
<protein>
    <submittedName>
        <fullName evidence="4">Uncharacterized protein LOC108609512</fullName>
    </submittedName>
</protein>
<keyword evidence="3" id="KW-1185">Reference proteome</keyword>
<feature type="compositionally biased region" description="Low complexity" evidence="1">
    <location>
        <begin position="13"/>
        <end position="25"/>
    </location>
</feature>
<proteinExistence type="predicted"/>
<reference evidence="4" key="3">
    <citation type="submission" date="2025-08" db="UniProtKB">
        <authorList>
            <consortium name="RefSeq"/>
        </authorList>
    </citation>
    <scope>IDENTIFICATION</scope>
    <source>
        <tissue evidence="4">Whole organism</tissue>
    </source>
</reference>